<dbReference type="Gene3D" id="6.10.140.2220">
    <property type="match status" value="1"/>
</dbReference>
<keyword evidence="1" id="KW-0479">Metal-binding</keyword>
<evidence type="ECO:0000256" key="4">
    <source>
        <dbReference type="PROSITE-ProRule" id="PRU00134"/>
    </source>
</evidence>
<reference evidence="7" key="1">
    <citation type="journal article" date="2023" name="Commun. Biol.">
        <title>Genome analysis of Parmales, the sister group of diatoms, reveals the evolutionary specialization of diatoms from phago-mixotrophs to photoautotrophs.</title>
        <authorList>
            <person name="Ban H."/>
            <person name="Sato S."/>
            <person name="Yoshikawa S."/>
            <person name="Yamada K."/>
            <person name="Nakamura Y."/>
            <person name="Ichinomiya M."/>
            <person name="Sato N."/>
            <person name="Blanc-Mathieu R."/>
            <person name="Endo H."/>
            <person name="Kuwata A."/>
            <person name="Ogata H."/>
        </authorList>
    </citation>
    <scope>NUCLEOTIDE SEQUENCE [LARGE SCALE GENOMIC DNA]</scope>
</reference>
<organism evidence="6 7">
    <name type="scientific">Triparma laevis f. inornata</name>
    <dbReference type="NCBI Taxonomy" id="1714386"/>
    <lineage>
        <taxon>Eukaryota</taxon>
        <taxon>Sar</taxon>
        <taxon>Stramenopiles</taxon>
        <taxon>Ochrophyta</taxon>
        <taxon>Bolidophyceae</taxon>
        <taxon>Parmales</taxon>
        <taxon>Triparmaceae</taxon>
        <taxon>Triparma</taxon>
    </lineage>
</organism>
<sequence length="358" mass="39525">MQPRSETIYTKRSIGIATTNAVKKTSTKIIFPSRIKVKAKNMTDTTADTTASTTTPPVDPLTIPTDKLQAGLAIVNSEDGHSQLPVEDTLSDSSLPPPPPILWTESLDFKYKSPPPLYLPSTSSEWTPQPGGRHNATPSLPDPLCYTCFAPNPPLRCGRCNVASYCNKECQLKDWKCKATGGYHKLNCPQMKLLTRSGTFPTELLRRTAAETGLLKKVKMYLHPFAVHHHSLKGPGFVFLQSPHTLENLSMPGNGLRDCRGGTRGERMESRQVLMTYMKLGDFGSLTVDDFEMSQVLPSLSKTVEEVNPAEEIVVLVRVRCGFVGVVRVRIVLGYGVCMKLGEEYEGKEDVQLNIDDI</sequence>
<accession>A0A9W7DY16</accession>
<dbReference type="EMBL" id="BLQM01000080">
    <property type="protein sequence ID" value="GMH60724.1"/>
    <property type="molecule type" value="Genomic_DNA"/>
</dbReference>
<gene>
    <name evidence="6" type="ORF">TL16_g03111</name>
</gene>
<dbReference type="InterPro" id="IPR002893">
    <property type="entry name" value="Znf_MYND"/>
</dbReference>
<evidence type="ECO:0000256" key="3">
    <source>
        <dbReference type="ARBA" id="ARBA00022833"/>
    </source>
</evidence>
<dbReference type="PROSITE" id="PS50865">
    <property type="entry name" value="ZF_MYND_2"/>
    <property type="match status" value="1"/>
</dbReference>
<proteinExistence type="predicted"/>
<evidence type="ECO:0000256" key="1">
    <source>
        <dbReference type="ARBA" id="ARBA00022723"/>
    </source>
</evidence>
<protein>
    <recommendedName>
        <fullName evidence="5">MYND-type domain-containing protein</fullName>
    </recommendedName>
</protein>
<evidence type="ECO:0000313" key="6">
    <source>
        <dbReference type="EMBL" id="GMH60724.1"/>
    </source>
</evidence>
<comment type="caution">
    <text evidence="6">The sequence shown here is derived from an EMBL/GenBank/DDBJ whole genome shotgun (WGS) entry which is preliminary data.</text>
</comment>
<evidence type="ECO:0000313" key="7">
    <source>
        <dbReference type="Proteomes" id="UP001162640"/>
    </source>
</evidence>
<dbReference type="Pfam" id="PF01753">
    <property type="entry name" value="zf-MYND"/>
    <property type="match status" value="1"/>
</dbReference>
<dbReference type="GO" id="GO:0008270">
    <property type="term" value="F:zinc ion binding"/>
    <property type="evidence" value="ECO:0007669"/>
    <property type="project" value="UniProtKB-KW"/>
</dbReference>
<dbReference type="SUPFAM" id="SSF144232">
    <property type="entry name" value="HIT/MYND zinc finger-like"/>
    <property type="match status" value="1"/>
</dbReference>
<evidence type="ECO:0000256" key="2">
    <source>
        <dbReference type="ARBA" id="ARBA00022771"/>
    </source>
</evidence>
<dbReference type="AlphaFoldDB" id="A0A9W7DY16"/>
<dbReference type="Proteomes" id="UP001162640">
    <property type="component" value="Unassembled WGS sequence"/>
</dbReference>
<keyword evidence="2 4" id="KW-0863">Zinc-finger</keyword>
<evidence type="ECO:0000259" key="5">
    <source>
        <dbReference type="PROSITE" id="PS50865"/>
    </source>
</evidence>
<keyword evidence="3" id="KW-0862">Zinc</keyword>
<feature type="domain" description="MYND-type" evidence="5">
    <location>
        <begin position="145"/>
        <end position="188"/>
    </location>
</feature>
<name>A0A9W7DY16_9STRA</name>